<dbReference type="InterPro" id="IPR051410">
    <property type="entry name" value="Ferric/Cupric_Reductase"/>
</dbReference>
<dbReference type="GO" id="GO:0006826">
    <property type="term" value="P:iron ion transport"/>
    <property type="evidence" value="ECO:0007669"/>
    <property type="project" value="TreeGrafter"/>
</dbReference>
<dbReference type="GO" id="GO:0006879">
    <property type="term" value="P:intracellular iron ion homeostasis"/>
    <property type="evidence" value="ECO:0007669"/>
    <property type="project" value="TreeGrafter"/>
</dbReference>
<evidence type="ECO:0000259" key="12">
    <source>
        <dbReference type="Pfam" id="PF01794"/>
    </source>
</evidence>
<proteinExistence type="predicted"/>
<keyword evidence="9" id="KW-0406">Ion transport</keyword>
<evidence type="ECO:0000256" key="9">
    <source>
        <dbReference type="ARBA" id="ARBA00023065"/>
    </source>
</evidence>
<dbReference type="EMBL" id="JAEUBG010000970">
    <property type="protein sequence ID" value="KAH3687141.1"/>
    <property type="molecule type" value="Genomic_DNA"/>
</dbReference>
<keyword evidence="2" id="KW-0813">Transport</keyword>
<keyword evidence="6" id="KW-0521">NADP</keyword>
<sequence length="493" mass="55970">MSETIEGLVKRHGEHHKVNIKYGYILFVLTVILYLIFHQFPRLIPITQRLRNYITLFLLLLSYIIIQNYNSLSDASVYTKRLARLSVALLPLDFFLTLKVPGVNAVDYLGLVWLHKWVSRVIVAGGAAHGIAYVVLFFQKNELSHLLRFLNILGVVAWFGFIAMVVISLRTFRRKIYKWFYSVHVVLAYSMLILIQFHARPGVSLFTLINAAVIIYSIAVKFLYSSTLLPTEFQHIERENSDLCVVEIINCPFLDDKTATNGGHLRISGFSPKNPLYYLNSSHPYTMIKHNNSVKLVIKRTNFSIPKGSSLTTFGPFASAVPTPIPNSSKLLFIAGGSGISFTLSLYQQYRQQPDVQVRFVWVIRDIRDLWVLNEFGVDPSSTKSPVEVYVTNSKSSEIQGNEQRVGLMNDVELDEFQSKDELSKSLEADGRIKFHKPFIPELIADFFGDDTNSTGSIISCGSQSMNAECEEAVNTEPYKERGIVCYNEVYEM</sequence>
<organism evidence="14 15">
    <name type="scientific">Wickerhamomyces pijperi</name>
    <name type="common">Yeast</name>
    <name type="synonym">Pichia pijperi</name>
    <dbReference type="NCBI Taxonomy" id="599730"/>
    <lineage>
        <taxon>Eukaryota</taxon>
        <taxon>Fungi</taxon>
        <taxon>Dikarya</taxon>
        <taxon>Ascomycota</taxon>
        <taxon>Saccharomycotina</taxon>
        <taxon>Saccharomycetes</taxon>
        <taxon>Phaffomycetales</taxon>
        <taxon>Wickerhamomycetaceae</taxon>
        <taxon>Wickerhamomyces</taxon>
    </lineage>
</organism>
<evidence type="ECO:0000256" key="2">
    <source>
        <dbReference type="ARBA" id="ARBA00022448"/>
    </source>
</evidence>
<dbReference type="SUPFAM" id="SSF52343">
    <property type="entry name" value="Ferredoxin reductase-like, C-terminal NADP-linked domain"/>
    <property type="match status" value="1"/>
</dbReference>
<reference evidence="14" key="1">
    <citation type="journal article" date="2021" name="Open Biol.">
        <title>Shared evolutionary footprints suggest mitochondrial oxidative damage underlies multiple complex I losses in fungi.</title>
        <authorList>
            <person name="Schikora-Tamarit M.A."/>
            <person name="Marcet-Houben M."/>
            <person name="Nosek J."/>
            <person name="Gabaldon T."/>
        </authorList>
    </citation>
    <scope>NUCLEOTIDE SEQUENCE</scope>
    <source>
        <strain evidence="14">CBS2887</strain>
    </source>
</reference>
<evidence type="ECO:0000256" key="4">
    <source>
        <dbReference type="ARBA" id="ARBA00022692"/>
    </source>
</evidence>
<evidence type="ECO:0000256" key="6">
    <source>
        <dbReference type="ARBA" id="ARBA00022857"/>
    </source>
</evidence>
<evidence type="ECO:0008006" key="16">
    <source>
        <dbReference type="Google" id="ProtNLM"/>
    </source>
</evidence>
<accession>A0A9P8TQQ8</accession>
<keyword evidence="3" id="KW-0285">Flavoprotein</keyword>
<evidence type="ECO:0000256" key="3">
    <source>
        <dbReference type="ARBA" id="ARBA00022630"/>
    </source>
</evidence>
<evidence type="ECO:0000259" key="13">
    <source>
        <dbReference type="Pfam" id="PF08030"/>
    </source>
</evidence>
<evidence type="ECO:0000313" key="15">
    <source>
        <dbReference type="Proteomes" id="UP000774326"/>
    </source>
</evidence>
<comment type="subcellular location">
    <subcellularLocation>
        <location evidence="1">Membrane</location>
        <topology evidence="1">Multi-pass membrane protein</topology>
    </subcellularLocation>
</comment>
<feature type="transmembrane region" description="Helical" evidence="11">
    <location>
        <begin position="205"/>
        <end position="224"/>
    </location>
</feature>
<feature type="transmembrane region" description="Helical" evidence="11">
    <location>
        <begin position="89"/>
        <end position="114"/>
    </location>
</feature>
<dbReference type="PANTHER" id="PTHR32361:SF9">
    <property type="entry name" value="FERRIC REDUCTASE TRANSMEMBRANE COMPONENT 3-RELATED"/>
    <property type="match status" value="1"/>
</dbReference>
<evidence type="ECO:0000256" key="1">
    <source>
        <dbReference type="ARBA" id="ARBA00004141"/>
    </source>
</evidence>
<dbReference type="AlphaFoldDB" id="A0A9P8TQQ8"/>
<evidence type="ECO:0000256" key="11">
    <source>
        <dbReference type="SAM" id="Phobius"/>
    </source>
</evidence>
<dbReference type="SFLD" id="SFLDS00052">
    <property type="entry name" value="Ferric_Reductase_Domain"/>
    <property type="match status" value="1"/>
</dbReference>
<keyword evidence="8" id="KW-0560">Oxidoreductase</keyword>
<feature type="transmembrane region" description="Helical" evidence="11">
    <location>
        <begin position="179"/>
        <end position="199"/>
    </location>
</feature>
<feature type="transmembrane region" description="Helical" evidence="11">
    <location>
        <begin position="50"/>
        <end position="69"/>
    </location>
</feature>
<evidence type="ECO:0000256" key="7">
    <source>
        <dbReference type="ARBA" id="ARBA00022989"/>
    </source>
</evidence>
<keyword evidence="4 11" id="KW-0812">Transmembrane</keyword>
<protein>
    <recommendedName>
        <fullName evidence="16">FAD-binding FR-type domain-containing protein</fullName>
    </recommendedName>
</protein>
<dbReference type="GO" id="GO:0005886">
    <property type="term" value="C:plasma membrane"/>
    <property type="evidence" value="ECO:0007669"/>
    <property type="project" value="TreeGrafter"/>
</dbReference>
<feature type="domain" description="Ferric reductase NAD binding" evidence="13">
    <location>
        <begin position="330"/>
        <end position="475"/>
    </location>
</feature>
<keyword evidence="15" id="KW-1185">Reference proteome</keyword>
<dbReference type="GO" id="GO:0015677">
    <property type="term" value="P:copper ion import"/>
    <property type="evidence" value="ECO:0007669"/>
    <property type="project" value="TreeGrafter"/>
</dbReference>
<dbReference type="InterPro" id="IPR013130">
    <property type="entry name" value="Fe3_Rdtase_TM_dom"/>
</dbReference>
<dbReference type="Proteomes" id="UP000774326">
    <property type="component" value="Unassembled WGS sequence"/>
</dbReference>
<keyword evidence="7 11" id="KW-1133">Transmembrane helix</keyword>
<dbReference type="Pfam" id="PF01794">
    <property type="entry name" value="Ferric_reduct"/>
    <property type="match status" value="1"/>
</dbReference>
<dbReference type="CDD" id="cd06186">
    <property type="entry name" value="NOX_Duox_like_FAD_NADP"/>
    <property type="match status" value="1"/>
</dbReference>
<evidence type="ECO:0000256" key="5">
    <source>
        <dbReference type="ARBA" id="ARBA00022827"/>
    </source>
</evidence>
<dbReference type="InterPro" id="IPR013121">
    <property type="entry name" value="Fe_red_NAD-bd_6"/>
</dbReference>
<feature type="domain" description="Ferric oxidoreductase" evidence="12">
    <location>
        <begin position="83"/>
        <end position="194"/>
    </location>
</feature>
<reference evidence="14" key="2">
    <citation type="submission" date="2021-01" db="EMBL/GenBank/DDBJ databases">
        <authorList>
            <person name="Schikora-Tamarit M.A."/>
        </authorList>
    </citation>
    <scope>NUCLEOTIDE SEQUENCE</scope>
    <source>
        <strain evidence="14">CBS2887</strain>
    </source>
</reference>
<keyword evidence="5" id="KW-0274">FAD</keyword>
<dbReference type="OrthoDB" id="17725at2759"/>
<dbReference type="InterPro" id="IPR039261">
    <property type="entry name" value="FNR_nucleotide-bd"/>
</dbReference>
<gene>
    <name evidence="14" type="ORF">WICPIJ_001856</name>
</gene>
<feature type="transmembrane region" description="Helical" evidence="11">
    <location>
        <begin position="20"/>
        <end position="38"/>
    </location>
</feature>
<dbReference type="GO" id="GO:0000293">
    <property type="term" value="F:ferric-chelate reductase activity"/>
    <property type="evidence" value="ECO:0007669"/>
    <property type="project" value="TreeGrafter"/>
</dbReference>
<keyword evidence="10 11" id="KW-0472">Membrane</keyword>
<dbReference type="Gene3D" id="3.40.50.80">
    <property type="entry name" value="Nucleotide-binding domain of ferredoxin-NADP reductase (FNR) module"/>
    <property type="match status" value="1"/>
</dbReference>
<feature type="transmembrane region" description="Helical" evidence="11">
    <location>
        <begin position="121"/>
        <end position="139"/>
    </location>
</feature>
<evidence type="ECO:0000313" key="14">
    <source>
        <dbReference type="EMBL" id="KAH3687141.1"/>
    </source>
</evidence>
<dbReference type="PANTHER" id="PTHR32361">
    <property type="entry name" value="FERRIC/CUPRIC REDUCTASE TRANSMEMBRANE COMPONENT"/>
    <property type="match status" value="1"/>
</dbReference>
<comment type="caution">
    <text evidence="14">The sequence shown here is derived from an EMBL/GenBank/DDBJ whole genome shotgun (WGS) entry which is preliminary data.</text>
</comment>
<evidence type="ECO:0000256" key="10">
    <source>
        <dbReference type="ARBA" id="ARBA00023136"/>
    </source>
</evidence>
<name>A0A9P8TQQ8_WICPI</name>
<dbReference type="Pfam" id="PF08030">
    <property type="entry name" value="NAD_binding_6"/>
    <property type="match status" value="1"/>
</dbReference>
<feature type="transmembrane region" description="Helical" evidence="11">
    <location>
        <begin position="145"/>
        <end position="167"/>
    </location>
</feature>
<dbReference type="SFLD" id="SFLDF00463">
    <property type="entry name" value="AIM14"/>
    <property type="match status" value="1"/>
</dbReference>
<dbReference type="SFLD" id="SFLDG01168">
    <property type="entry name" value="Ferric_reductase_subgroup_(FRE"/>
    <property type="match status" value="1"/>
</dbReference>
<evidence type="ECO:0000256" key="8">
    <source>
        <dbReference type="ARBA" id="ARBA00023002"/>
    </source>
</evidence>